<gene>
    <name evidence="3" type="ORF">KFL_003380010</name>
</gene>
<dbReference type="SUPFAM" id="SSF109604">
    <property type="entry name" value="HD-domain/PDEase-like"/>
    <property type="match status" value="1"/>
</dbReference>
<dbReference type="GO" id="GO:0008832">
    <property type="term" value="F:dGTPase activity"/>
    <property type="evidence" value="ECO:0000318"/>
    <property type="project" value="GO_Central"/>
</dbReference>
<dbReference type="Pfam" id="PF01966">
    <property type="entry name" value="HD"/>
    <property type="match status" value="1"/>
</dbReference>
<dbReference type="OMA" id="QVHGYIK"/>
<dbReference type="GO" id="GO:0005634">
    <property type="term" value="C:nucleus"/>
    <property type="evidence" value="ECO:0000318"/>
    <property type="project" value="GO_Central"/>
</dbReference>
<feature type="compositionally biased region" description="Basic and acidic residues" evidence="1">
    <location>
        <begin position="460"/>
        <end position="469"/>
    </location>
</feature>
<reference evidence="3 4" key="1">
    <citation type="journal article" date="2014" name="Nat. Commun.">
        <title>Klebsormidium flaccidum genome reveals primary factors for plant terrestrial adaptation.</title>
        <authorList>
            <person name="Hori K."/>
            <person name="Maruyama F."/>
            <person name="Fujisawa T."/>
            <person name="Togashi T."/>
            <person name="Yamamoto N."/>
            <person name="Seo M."/>
            <person name="Sato S."/>
            <person name="Yamada T."/>
            <person name="Mori H."/>
            <person name="Tajima N."/>
            <person name="Moriyama T."/>
            <person name="Ikeuchi M."/>
            <person name="Watanabe M."/>
            <person name="Wada H."/>
            <person name="Kobayashi K."/>
            <person name="Saito M."/>
            <person name="Masuda T."/>
            <person name="Sasaki-Sekimoto Y."/>
            <person name="Mashiguchi K."/>
            <person name="Awai K."/>
            <person name="Shimojima M."/>
            <person name="Masuda S."/>
            <person name="Iwai M."/>
            <person name="Nobusawa T."/>
            <person name="Narise T."/>
            <person name="Kondo S."/>
            <person name="Saito H."/>
            <person name="Sato R."/>
            <person name="Murakawa M."/>
            <person name="Ihara Y."/>
            <person name="Oshima-Yamada Y."/>
            <person name="Ohtaka K."/>
            <person name="Satoh M."/>
            <person name="Sonobe K."/>
            <person name="Ishii M."/>
            <person name="Ohtani R."/>
            <person name="Kanamori-Sato M."/>
            <person name="Honoki R."/>
            <person name="Miyazaki D."/>
            <person name="Mochizuki H."/>
            <person name="Umetsu J."/>
            <person name="Higashi K."/>
            <person name="Shibata D."/>
            <person name="Kamiya Y."/>
            <person name="Sato N."/>
            <person name="Nakamura Y."/>
            <person name="Tabata S."/>
            <person name="Ida S."/>
            <person name="Kurokawa K."/>
            <person name="Ohta H."/>
        </authorList>
    </citation>
    <scope>NUCLEOTIDE SEQUENCE [LARGE SCALE GENOMIC DNA]</scope>
    <source>
        <strain evidence="3 4">NIES-2285</strain>
    </source>
</reference>
<protein>
    <recommendedName>
        <fullName evidence="2">HD/PDEase domain-containing protein</fullName>
    </recommendedName>
</protein>
<dbReference type="EMBL" id="DF237287">
    <property type="protein sequence ID" value="GAQ87196.1"/>
    <property type="molecule type" value="Genomic_DNA"/>
</dbReference>
<feature type="region of interest" description="Disordered" evidence="1">
    <location>
        <begin position="440"/>
        <end position="469"/>
    </location>
</feature>
<sequence>MSQQANRPLVQAHRTARTKEIHDNVHGTISLDPVALQIIDTPPFQRLRDIKQLGCCSFVFPGAIHTRFEHSLGTYKLAGDVYEHLSHFQQAELDLTEFDRSALMLAGLCHDLGHGPFSHVFDNEILSKIPALEDWKHEHMSTKMLDYIVETYNVDIPPALLKRVKDLILGTVVLPDEHDNKRFLFDVVANVRNSIDVDKFDYIARDCRNSGVESGYSYERLIMGMKVIDNEICFRQKQCDNLYHLFATRARLYRTVYTHDKVKAVEAMITDALSLADPYLKFTETVNDPATYWKLDDTILKKIEVSDAPELAASRKIIERLRKRDLYRYCASYVKPKDCPRKSEKVTPAHIAAISKGALLPDDIAVANVKINYALGDKNPVDNVHFFDRFDSTEKYLMLKHKVSHLLPEVFEEHIVKVYAKDPAKADKVREAFEEYQRHSYDGAVHSTPAKPKKRHRSRSPTEPKKLIL</sequence>
<evidence type="ECO:0000256" key="1">
    <source>
        <dbReference type="SAM" id="MobiDB-lite"/>
    </source>
</evidence>
<dbReference type="STRING" id="105231.A0A1Y1IEN8"/>
<dbReference type="SMART" id="SM00471">
    <property type="entry name" value="HDc"/>
    <property type="match status" value="1"/>
</dbReference>
<dbReference type="InterPro" id="IPR050135">
    <property type="entry name" value="dGTPase-like"/>
</dbReference>
<dbReference type="Gene3D" id="3.30.70.2760">
    <property type="match status" value="1"/>
</dbReference>
<name>A0A1Y1IEN8_KLENI</name>
<dbReference type="CDD" id="cd00077">
    <property type="entry name" value="HDc"/>
    <property type="match status" value="1"/>
</dbReference>
<proteinExistence type="predicted"/>
<evidence type="ECO:0000313" key="3">
    <source>
        <dbReference type="EMBL" id="GAQ87196.1"/>
    </source>
</evidence>
<dbReference type="Pfam" id="PF19276">
    <property type="entry name" value="HD_assoc_2"/>
    <property type="match status" value="1"/>
</dbReference>
<dbReference type="GO" id="GO:0006203">
    <property type="term" value="P:dGTP catabolic process"/>
    <property type="evidence" value="ECO:0000318"/>
    <property type="project" value="GO_Central"/>
</dbReference>
<dbReference type="OrthoDB" id="9991235at2759"/>
<dbReference type="PANTHER" id="PTHR11373">
    <property type="entry name" value="DEOXYNUCLEOSIDE TRIPHOSPHATE TRIPHOSPHOHYDROLASE"/>
    <property type="match status" value="1"/>
</dbReference>
<evidence type="ECO:0000313" key="4">
    <source>
        <dbReference type="Proteomes" id="UP000054558"/>
    </source>
</evidence>
<dbReference type="AlphaFoldDB" id="A0A1Y1IEN8"/>
<dbReference type="Proteomes" id="UP000054558">
    <property type="component" value="Unassembled WGS sequence"/>
</dbReference>
<evidence type="ECO:0000259" key="2">
    <source>
        <dbReference type="SMART" id="SM00471"/>
    </source>
</evidence>
<dbReference type="InterPro" id="IPR045509">
    <property type="entry name" value="HD_assoc_2"/>
</dbReference>
<organism evidence="3 4">
    <name type="scientific">Klebsormidium nitens</name>
    <name type="common">Green alga</name>
    <name type="synonym">Ulothrix nitens</name>
    <dbReference type="NCBI Taxonomy" id="105231"/>
    <lineage>
        <taxon>Eukaryota</taxon>
        <taxon>Viridiplantae</taxon>
        <taxon>Streptophyta</taxon>
        <taxon>Klebsormidiophyceae</taxon>
        <taxon>Klebsormidiales</taxon>
        <taxon>Klebsormidiaceae</taxon>
        <taxon>Klebsormidium</taxon>
    </lineage>
</organism>
<keyword evidence="4" id="KW-1185">Reference proteome</keyword>
<dbReference type="PANTHER" id="PTHR11373:SF4">
    <property type="entry name" value="DEOXYNUCLEOSIDE TRIPHOSPHATE TRIPHOSPHOHYDROLASE SAMHD1"/>
    <property type="match status" value="1"/>
</dbReference>
<dbReference type="InterPro" id="IPR006674">
    <property type="entry name" value="HD_domain"/>
</dbReference>
<accession>A0A1Y1IEN8</accession>
<dbReference type="Gene3D" id="1.10.3210.10">
    <property type="entry name" value="Hypothetical protein af1432"/>
    <property type="match status" value="1"/>
</dbReference>
<dbReference type="FunFam" id="1.10.3210.10:FF:000017">
    <property type="entry name" value="Deoxynucleoside triphosphate triphosphohydrolase SAMHD1"/>
    <property type="match status" value="1"/>
</dbReference>
<dbReference type="InterPro" id="IPR003607">
    <property type="entry name" value="HD/PDEase_dom"/>
</dbReference>
<feature type="domain" description="HD/PDEase" evidence="2">
    <location>
        <begin position="63"/>
        <end position="212"/>
    </location>
</feature>